<dbReference type="InterPro" id="IPR000751">
    <property type="entry name" value="MPI_Phosphatase"/>
</dbReference>
<dbReference type="PROSITE" id="PS50206">
    <property type="entry name" value="RHODANESE_3"/>
    <property type="match status" value="1"/>
</dbReference>
<dbReference type="GO" id="GO:0051301">
    <property type="term" value="P:cell division"/>
    <property type="evidence" value="ECO:0007669"/>
    <property type="project" value="UniProtKB-UniRule"/>
</dbReference>
<keyword evidence="2 7" id="KW-0132">Cell division</keyword>
<dbReference type="AlphaFoldDB" id="A0A444UA48"/>
<comment type="caution">
    <text evidence="10">The sequence shown here is derived from an EMBL/GenBank/DDBJ whole genome shotgun (WGS) entry which is preliminary data.</text>
</comment>
<keyword evidence="11" id="KW-1185">Reference proteome</keyword>
<gene>
    <name evidence="10" type="ORF">EOD39_6454</name>
</gene>
<dbReference type="EC" id="3.1.3.48" evidence="7"/>
<evidence type="ECO:0000256" key="6">
    <source>
        <dbReference type="ARBA" id="ARBA00023306"/>
    </source>
</evidence>
<evidence type="ECO:0000256" key="1">
    <source>
        <dbReference type="ARBA" id="ARBA00011065"/>
    </source>
</evidence>
<dbReference type="GO" id="GO:0110032">
    <property type="term" value="P:positive regulation of G2/MI transition of meiotic cell cycle"/>
    <property type="evidence" value="ECO:0007669"/>
    <property type="project" value="TreeGrafter"/>
</dbReference>
<comment type="similarity">
    <text evidence="1 7">Belongs to the MPI phosphatase family.</text>
</comment>
<dbReference type="Gene3D" id="3.40.250.10">
    <property type="entry name" value="Rhodanese-like domain"/>
    <property type="match status" value="1"/>
</dbReference>
<feature type="compositionally biased region" description="Basic and acidic residues" evidence="8">
    <location>
        <begin position="318"/>
        <end position="328"/>
    </location>
</feature>
<dbReference type="GO" id="GO:0005634">
    <property type="term" value="C:nucleus"/>
    <property type="evidence" value="ECO:0007669"/>
    <property type="project" value="TreeGrafter"/>
</dbReference>
<sequence length="583" mass="65926">MEFDQVLADFSPSRRPDCVTGISSLSLPGIGAMSSACVKTLYSPELAGVLSPVANLALNMNNLAVLGSQCDTPKRRTNVPLKMPSFASDTSDAGLCLDSPSPIDPIDYEEAFEKAILESGKVIKDNKVPIRRINSLPMRLLGSSPALKGKDSESSDFGVFGVQRDEVSRGNKENMQEGFEFKKPACPVSRCRLRTFNGGEGKEAFAQRPSSAPALMFSPPPVKQKCLMDDNSPVLLRRSSLTCSFNDEDDDGFLDIMDDDVENDVDVPTGMASLLTAPLVRKKEEEEEADCVLLIHSRPRSLFRSPSLPCSATRPALKRPERPRDENTPVKIKRRKSLAGSVAREEDKEEDAQVVSTPCSEAVLNVLDVLKSHFLQRSKSFCEIELLLDNDMKELIGDFTKPFVLPTVDGRHQDLKYITSEMMVAALNGEFDDRVERIVIIDCRYPYEFEGGHIKGAVNLHMEEQVEDYLLKCPLTLSTPEKRLVLVFHCEFSSERGPRMCRFVREKDRMMNLYPNLHYPELYILKGGYKEFFPKFQNQCRPQSYRPMHHEDFKEDLRRFRLKSRTWAGERSKRDLYSRLKKL</sequence>
<dbReference type="FunFam" id="3.40.250.10:FF:000004">
    <property type="entry name" value="M-phase inducer phosphatase 1 isoform X1"/>
    <property type="match status" value="1"/>
</dbReference>
<dbReference type="SMART" id="SM00450">
    <property type="entry name" value="RHOD"/>
    <property type="match status" value="1"/>
</dbReference>
<evidence type="ECO:0000256" key="4">
    <source>
        <dbReference type="ARBA" id="ARBA00022801"/>
    </source>
</evidence>
<dbReference type="InterPro" id="IPR036873">
    <property type="entry name" value="Rhodanese-like_dom_sf"/>
</dbReference>
<dbReference type="GO" id="GO:0005737">
    <property type="term" value="C:cytoplasm"/>
    <property type="evidence" value="ECO:0007669"/>
    <property type="project" value="TreeGrafter"/>
</dbReference>
<comment type="catalytic activity">
    <reaction evidence="7">
        <text>O-phospho-L-tyrosyl-[protein] + H2O = L-tyrosyl-[protein] + phosphate</text>
        <dbReference type="Rhea" id="RHEA:10684"/>
        <dbReference type="Rhea" id="RHEA-COMP:10136"/>
        <dbReference type="Rhea" id="RHEA-COMP:20101"/>
        <dbReference type="ChEBI" id="CHEBI:15377"/>
        <dbReference type="ChEBI" id="CHEBI:43474"/>
        <dbReference type="ChEBI" id="CHEBI:46858"/>
        <dbReference type="ChEBI" id="CHEBI:61978"/>
        <dbReference type="EC" id="3.1.3.48"/>
    </reaction>
</comment>
<keyword evidence="3 7" id="KW-0498">Mitosis</keyword>
<keyword evidence="5 7" id="KW-0904">Protein phosphatase</keyword>
<accession>A0A444UA48</accession>
<reference evidence="10 11" key="1">
    <citation type="submission" date="2019-01" db="EMBL/GenBank/DDBJ databases">
        <title>Draft Genome and Complete Hox-Cluster Characterization of the Sterlet Sturgeon (Acipenser ruthenus).</title>
        <authorList>
            <person name="Wei Q."/>
        </authorList>
    </citation>
    <scope>NUCLEOTIDE SEQUENCE [LARGE SCALE GENOMIC DNA]</scope>
    <source>
        <strain evidence="10">WHYD16114868_AA</strain>
        <tissue evidence="10">Blood</tissue>
    </source>
</reference>
<dbReference type="InterPro" id="IPR001763">
    <property type="entry name" value="Rhodanese-like_dom"/>
</dbReference>
<dbReference type="PRINTS" id="PR00716">
    <property type="entry name" value="MPIPHPHTASE"/>
</dbReference>
<dbReference type="GO" id="GO:0000086">
    <property type="term" value="P:G2/M transition of mitotic cell cycle"/>
    <property type="evidence" value="ECO:0007669"/>
    <property type="project" value="TreeGrafter"/>
</dbReference>
<dbReference type="GO" id="GO:0010971">
    <property type="term" value="P:positive regulation of G2/M transition of mitotic cell cycle"/>
    <property type="evidence" value="ECO:0007669"/>
    <property type="project" value="TreeGrafter"/>
</dbReference>
<evidence type="ECO:0000256" key="8">
    <source>
        <dbReference type="SAM" id="MobiDB-lite"/>
    </source>
</evidence>
<feature type="region of interest" description="Disordered" evidence="8">
    <location>
        <begin position="307"/>
        <end position="350"/>
    </location>
</feature>
<evidence type="ECO:0000313" key="10">
    <source>
        <dbReference type="EMBL" id="RXM32040.1"/>
    </source>
</evidence>
<name>A0A444UA48_ACIRT</name>
<evidence type="ECO:0000313" key="11">
    <source>
        <dbReference type="Proteomes" id="UP000289886"/>
    </source>
</evidence>
<evidence type="ECO:0000256" key="7">
    <source>
        <dbReference type="RuleBase" id="RU368028"/>
    </source>
</evidence>
<evidence type="ECO:0000256" key="2">
    <source>
        <dbReference type="ARBA" id="ARBA00022618"/>
    </source>
</evidence>
<proteinExistence type="inferred from homology"/>
<dbReference type="Pfam" id="PF06617">
    <property type="entry name" value="M-inducer_phosp"/>
    <property type="match status" value="1"/>
</dbReference>
<dbReference type="EMBL" id="SCEB01214968">
    <property type="protein sequence ID" value="RXM32040.1"/>
    <property type="molecule type" value="Genomic_DNA"/>
</dbReference>
<evidence type="ECO:0000259" key="9">
    <source>
        <dbReference type="PROSITE" id="PS50206"/>
    </source>
</evidence>
<dbReference type="GO" id="GO:0004725">
    <property type="term" value="F:protein tyrosine phosphatase activity"/>
    <property type="evidence" value="ECO:0007669"/>
    <property type="project" value="UniProtKB-UniRule"/>
</dbReference>
<dbReference type="Proteomes" id="UP000289886">
    <property type="component" value="Unassembled WGS sequence"/>
</dbReference>
<evidence type="ECO:0000256" key="3">
    <source>
        <dbReference type="ARBA" id="ARBA00022776"/>
    </source>
</evidence>
<feature type="domain" description="Rhodanese" evidence="9">
    <location>
        <begin position="434"/>
        <end position="541"/>
    </location>
</feature>
<dbReference type="Pfam" id="PF00581">
    <property type="entry name" value="Rhodanese"/>
    <property type="match status" value="1"/>
</dbReference>
<dbReference type="PANTHER" id="PTHR10828:SF76">
    <property type="entry name" value="M-PHASE INDUCER PHOSPHATASE"/>
    <property type="match status" value="1"/>
</dbReference>
<dbReference type="CDD" id="cd01530">
    <property type="entry name" value="Cdc25"/>
    <property type="match status" value="1"/>
</dbReference>
<evidence type="ECO:0000256" key="5">
    <source>
        <dbReference type="ARBA" id="ARBA00022912"/>
    </source>
</evidence>
<keyword evidence="4 7" id="KW-0378">Hydrolase</keyword>
<protein>
    <recommendedName>
        <fullName evidence="7">M-phase inducer phosphatase</fullName>
        <ecNumber evidence="7">3.1.3.48</ecNumber>
    </recommendedName>
</protein>
<comment type="function">
    <text evidence="7">Tyrosine protein phosphatase which functions as a dosage-dependent inducer of mitotic progression.</text>
</comment>
<dbReference type="SUPFAM" id="SSF52821">
    <property type="entry name" value="Rhodanese/Cell cycle control phosphatase"/>
    <property type="match status" value="1"/>
</dbReference>
<keyword evidence="6 7" id="KW-0131">Cell cycle</keyword>
<dbReference type="PANTHER" id="PTHR10828">
    <property type="entry name" value="M-PHASE INDUCER PHOSPHATASE DUAL SPECIFICITY PHOSPHATASE CDC25"/>
    <property type="match status" value="1"/>
</dbReference>
<organism evidence="10 11">
    <name type="scientific">Acipenser ruthenus</name>
    <name type="common">Sterlet sturgeon</name>
    <dbReference type="NCBI Taxonomy" id="7906"/>
    <lineage>
        <taxon>Eukaryota</taxon>
        <taxon>Metazoa</taxon>
        <taxon>Chordata</taxon>
        <taxon>Craniata</taxon>
        <taxon>Vertebrata</taxon>
        <taxon>Euteleostomi</taxon>
        <taxon>Actinopterygii</taxon>
        <taxon>Chondrostei</taxon>
        <taxon>Acipenseriformes</taxon>
        <taxon>Acipenseridae</taxon>
        <taxon>Acipenser</taxon>
    </lineage>
</organism>